<gene>
    <name evidence="3" type="ORF">HDA32_005558</name>
</gene>
<sequence length="182" mass="20170">MILSGHEIRRQVEADAITVSPFDSDHINPNSIDLTLDDTILRYCDPVIDPRVEPEVVKLTVPEDGLLLEPMGFCLGSSREIVGSTEFVPMVHAKSSTARAGLFVHVTADLIDIGSIGTITFQLFSTLPLRVYPGMRIAQVTFWKPMGEITLYSGKYQGSAGPMKSMIFRDRYWDKLHGAADK</sequence>
<dbReference type="InterPro" id="IPR036157">
    <property type="entry name" value="dUTPase-like_sf"/>
</dbReference>
<name>A0A852U2I4_9ACTN</name>
<keyword evidence="2" id="KW-0546">Nucleotide metabolism</keyword>
<dbReference type="Proteomes" id="UP000589036">
    <property type="component" value="Unassembled WGS sequence"/>
</dbReference>
<comment type="caution">
    <text evidence="3">The sequence shown here is derived from an EMBL/GenBank/DDBJ whole genome shotgun (WGS) entry which is preliminary data.</text>
</comment>
<keyword evidence="4" id="KW-1185">Reference proteome</keyword>
<dbReference type="Gene3D" id="2.70.40.10">
    <property type="match status" value="1"/>
</dbReference>
<proteinExistence type="predicted"/>
<dbReference type="GO" id="GO:0006229">
    <property type="term" value="P:dUTP biosynthetic process"/>
    <property type="evidence" value="ECO:0007669"/>
    <property type="project" value="InterPro"/>
</dbReference>
<dbReference type="Pfam" id="PF22769">
    <property type="entry name" value="DCD"/>
    <property type="match status" value="1"/>
</dbReference>
<dbReference type="NCBIfam" id="TIGR02274">
    <property type="entry name" value="dCTP_deam"/>
    <property type="match status" value="1"/>
</dbReference>
<accession>A0A852U2I4</accession>
<evidence type="ECO:0000313" key="3">
    <source>
        <dbReference type="EMBL" id="NYE50438.1"/>
    </source>
</evidence>
<dbReference type="InterPro" id="IPR033704">
    <property type="entry name" value="dUTPase_trimeric"/>
</dbReference>
<dbReference type="CDD" id="cd07557">
    <property type="entry name" value="trimeric_dUTPase"/>
    <property type="match status" value="1"/>
</dbReference>
<dbReference type="EC" id="3.5.4.13" evidence="3"/>
<evidence type="ECO:0000313" key="4">
    <source>
        <dbReference type="Proteomes" id="UP000589036"/>
    </source>
</evidence>
<dbReference type="SUPFAM" id="SSF51283">
    <property type="entry name" value="dUTPase-like"/>
    <property type="match status" value="1"/>
</dbReference>
<evidence type="ECO:0000256" key="2">
    <source>
        <dbReference type="ARBA" id="ARBA00023080"/>
    </source>
</evidence>
<dbReference type="AlphaFoldDB" id="A0A852U2I4"/>
<dbReference type="PANTHER" id="PTHR42680:SF3">
    <property type="entry name" value="DCTP DEAMINASE"/>
    <property type="match status" value="1"/>
</dbReference>
<dbReference type="GO" id="GO:0008829">
    <property type="term" value="F:dCTP deaminase activity"/>
    <property type="evidence" value="ECO:0007669"/>
    <property type="project" value="UniProtKB-EC"/>
</dbReference>
<evidence type="ECO:0000256" key="1">
    <source>
        <dbReference type="ARBA" id="ARBA00022801"/>
    </source>
</evidence>
<dbReference type="RefSeq" id="WP_179645918.1">
    <property type="nucleotide sequence ID" value="NZ_BAAAYY010000030.1"/>
</dbReference>
<dbReference type="EMBL" id="JACCCC010000001">
    <property type="protein sequence ID" value="NYE50438.1"/>
    <property type="molecule type" value="Genomic_DNA"/>
</dbReference>
<dbReference type="InterPro" id="IPR011962">
    <property type="entry name" value="dCTP_deaminase"/>
</dbReference>
<reference evidence="3 4" key="1">
    <citation type="submission" date="2020-07" db="EMBL/GenBank/DDBJ databases">
        <title>Sequencing the genomes of 1000 actinobacteria strains.</title>
        <authorList>
            <person name="Klenk H.-P."/>
        </authorList>
    </citation>
    <scope>NUCLEOTIDE SEQUENCE [LARGE SCALE GENOMIC DNA]</scope>
    <source>
        <strain evidence="3 4">CXB654</strain>
    </source>
</reference>
<keyword evidence="1 3" id="KW-0378">Hydrolase</keyword>
<organism evidence="3 4">
    <name type="scientific">Spinactinospora alkalitolerans</name>
    <dbReference type="NCBI Taxonomy" id="687207"/>
    <lineage>
        <taxon>Bacteria</taxon>
        <taxon>Bacillati</taxon>
        <taxon>Actinomycetota</taxon>
        <taxon>Actinomycetes</taxon>
        <taxon>Streptosporangiales</taxon>
        <taxon>Nocardiopsidaceae</taxon>
        <taxon>Spinactinospora</taxon>
    </lineage>
</organism>
<protein>
    <submittedName>
        <fullName evidence="3">dCTP deaminase</fullName>
        <ecNumber evidence="3">3.5.4.13</ecNumber>
    </submittedName>
</protein>
<dbReference type="PANTHER" id="PTHR42680">
    <property type="entry name" value="DCTP DEAMINASE"/>
    <property type="match status" value="1"/>
</dbReference>